<dbReference type="EMBL" id="QKWP01001923">
    <property type="protein sequence ID" value="RIB05763.1"/>
    <property type="molecule type" value="Genomic_DNA"/>
</dbReference>
<dbReference type="STRING" id="44941.A0A397UEN9"/>
<evidence type="ECO:0000256" key="4">
    <source>
        <dbReference type="ARBA" id="ARBA00033418"/>
    </source>
</evidence>
<accession>A0A397UEN9</accession>
<dbReference type="Gene3D" id="1.10.45.10">
    <property type="entry name" value="Vanillyl-alcohol Oxidase, Chain A, domain 4"/>
    <property type="match status" value="1"/>
</dbReference>
<dbReference type="Pfam" id="PF01565">
    <property type="entry name" value="FAD_binding_4"/>
    <property type="match status" value="1"/>
</dbReference>
<evidence type="ECO:0000256" key="1">
    <source>
        <dbReference type="ARBA" id="ARBA00005083"/>
    </source>
</evidence>
<sequence length="569" mass="65110">MDKILGFFKHQDQKPEDHHAYIKDHVFKINETNDNKEKLKTLKKIRRYLELFKDEWTTPKPVKKRMRIKLPSKTKIEYPTDEAEIQRIIKEAYEDGNTIVRVIGSGHSVPEAIIDVSGISGKTKIRFLCLEKYHGVEIDHKNHTAIVKAGTHLNRDPKDKNSTVQNSFNYIIDQAGYALPDLGGVAHQTVGGFISTGSAGGSLIHNVHDSIIKIRIIDGKGIIHDLSIDDADNSKFLAAGVSLGLLGIITKITFKLMKNYYITGNEIIASVTPLSNDFKVGCPIDLLGDGDKEQNIPSIYEFFTNSKEYDADYARIFWWPQDGVNRLTIWRAKPIPAPSNDEKPLSINSYNEFPVIAGSEIPAQLIASLVMIALNLLSSENKFYKKIAAYLINLFVPIGIQEFQDKWYNGLPMDDKVSDTAFPATFSELLFPIAKTSEIVHALNNLYKTGGEKVIGNFATEIYTTKKSHFWLSQSYNTDSIRFDIQYFQKNPIGTSRKFFQQYWDAFYPYNFRCHWGKHIPEGYGKRVRSLYEKYDDWMKVREEMDPKQIFVIAYWRKHLDIKPLSDVL</sequence>
<gene>
    <name evidence="6" type="ORF">C2G38_2047344</name>
</gene>
<dbReference type="PANTHER" id="PTHR43762">
    <property type="entry name" value="L-GULONOLACTONE OXIDASE"/>
    <property type="match status" value="1"/>
</dbReference>
<reference evidence="6 7" key="1">
    <citation type="submission" date="2018-06" db="EMBL/GenBank/DDBJ databases">
        <title>Comparative genomics reveals the genomic features of Rhizophagus irregularis, R. cerebriforme, R. diaphanum and Gigaspora rosea, and their symbiotic lifestyle signature.</title>
        <authorList>
            <person name="Morin E."/>
            <person name="San Clemente H."/>
            <person name="Chen E.C.H."/>
            <person name="De La Providencia I."/>
            <person name="Hainaut M."/>
            <person name="Kuo A."/>
            <person name="Kohler A."/>
            <person name="Murat C."/>
            <person name="Tang N."/>
            <person name="Roy S."/>
            <person name="Loubradou J."/>
            <person name="Henrissat B."/>
            <person name="Grigoriev I.V."/>
            <person name="Corradi N."/>
            <person name="Roux C."/>
            <person name="Martin F.M."/>
        </authorList>
    </citation>
    <scope>NUCLEOTIDE SEQUENCE [LARGE SCALE GENOMIC DNA]</scope>
    <source>
        <strain evidence="6 7">DAOM 194757</strain>
    </source>
</reference>
<feature type="domain" description="FAD-binding PCMH-type" evidence="5">
    <location>
        <begin position="68"/>
        <end position="259"/>
    </location>
</feature>
<dbReference type="OrthoDB" id="371463at2759"/>
<protein>
    <recommendedName>
        <fullName evidence="2">D-arabinono-1,4-lactone oxidase</fullName>
        <ecNumber evidence="2">1.1.3.37</ecNumber>
    </recommendedName>
    <alternativeName>
        <fullName evidence="4">L-galactono-gamma-lactone oxidase</fullName>
    </alternativeName>
</protein>
<evidence type="ECO:0000256" key="2">
    <source>
        <dbReference type="ARBA" id="ARBA00013136"/>
    </source>
</evidence>
<comment type="caution">
    <text evidence="6">The sequence shown here is derived from an EMBL/GenBank/DDBJ whole genome shotgun (WGS) entry which is preliminary data.</text>
</comment>
<evidence type="ECO:0000256" key="3">
    <source>
        <dbReference type="ARBA" id="ARBA00023002"/>
    </source>
</evidence>
<dbReference type="GO" id="GO:0003885">
    <property type="term" value="F:D-arabinono-1,4-lactone oxidase activity"/>
    <property type="evidence" value="ECO:0007669"/>
    <property type="project" value="UniProtKB-EC"/>
</dbReference>
<comment type="pathway">
    <text evidence="1">Cofactor biosynthesis; D-erythroascorbate biosynthesis; dehydro-D-arabinono-1,4-lactone from D-arabinose: step 2/2.</text>
</comment>
<organism evidence="6 7">
    <name type="scientific">Gigaspora rosea</name>
    <dbReference type="NCBI Taxonomy" id="44941"/>
    <lineage>
        <taxon>Eukaryota</taxon>
        <taxon>Fungi</taxon>
        <taxon>Fungi incertae sedis</taxon>
        <taxon>Mucoromycota</taxon>
        <taxon>Glomeromycotina</taxon>
        <taxon>Glomeromycetes</taxon>
        <taxon>Diversisporales</taxon>
        <taxon>Gigasporaceae</taxon>
        <taxon>Gigaspora</taxon>
    </lineage>
</organism>
<dbReference type="InterPro" id="IPR036318">
    <property type="entry name" value="FAD-bd_PCMH-like_sf"/>
</dbReference>
<dbReference type="InterPro" id="IPR016169">
    <property type="entry name" value="FAD-bd_PCMH_sub2"/>
</dbReference>
<name>A0A397UEN9_9GLOM</name>
<dbReference type="InterPro" id="IPR016166">
    <property type="entry name" value="FAD-bd_PCMH"/>
</dbReference>
<keyword evidence="3" id="KW-0560">Oxidoreductase</keyword>
<dbReference type="GO" id="GO:0016020">
    <property type="term" value="C:membrane"/>
    <property type="evidence" value="ECO:0007669"/>
    <property type="project" value="InterPro"/>
</dbReference>
<dbReference type="PANTHER" id="PTHR43762:SF1">
    <property type="entry name" value="D-ARABINONO-1,4-LACTONE OXIDASE"/>
    <property type="match status" value="1"/>
</dbReference>
<dbReference type="SUPFAM" id="SSF56176">
    <property type="entry name" value="FAD-binding/transporter-associated domain-like"/>
    <property type="match status" value="1"/>
</dbReference>
<dbReference type="InterPro" id="IPR010031">
    <property type="entry name" value="FAD_lactone_oxidase-like"/>
</dbReference>
<dbReference type="Pfam" id="PF04030">
    <property type="entry name" value="ALO"/>
    <property type="match status" value="1"/>
</dbReference>
<dbReference type="Proteomes" id="UP000266673">
    <property type="component" value="Unassembled WGS sequence"/>
</dbReference>
<dbReference type="PROSITE" id="PS51387">
    <property type="entry name" value="FAD_PCMH"/>
    <property type="match status" value="1"/>
</dbReference>
<dbReference type="InterPro" id="IPR006094">
    <property type="entry name" value="Oxid_FAD_bind_N"/>
</dbReference>
<dbReference type="EC" id="1.1.3.37" evidence="2"/>
<proteinExistence type="predicted"/>
<dbReference type="GO" id="GO:0071949">
    <property type="term" value="F:FAD binding"/>
    <property type="evidence" value="ECO:0007669"/>
    <property type="project" value="InterPro"/>
</dbReference>
<dbReference type="UniPathway" id="UPA00771">
    <property type="reaction ID" value="UER00766"/>
</dbReference>
<dbReference type="InterPro" id="IPR007173">
    <property type="entry name" value="ALO_C"/>
</dbReference>
<dbReference type="AlphaFoldDB" id="A0A397UEN9"/>
<keyword evidence="7" id="KW-1185">Reference proteome</keyword>
<dbReference type="Gene3D" id="3.30.70.2520">
    <property type="match status" value="1"/>
</dbReference>
<dbReference type="InterPro" id="IPR016171">
    <property type="entry name" value="Vanillyl_alc_oxidase_C-sub2"/>
</dbReference>
<evidence type="ECO:0000313" key="6">
    <source>
        <dbReference type="EMBL" id="RIB05763.1"/>
    </source>
</evidence>
<dbReference type="Gene3D" id="3.30.465.10">
    <property type="match status" value="1"/>
</dbReference>
<evidence type="ECO:0000259" key="5">
    <source>
        <dbReference type="PROSITE" id="PS51387"/>
    </source>
</evidence>
<evidence type="ECO:0000313" key="7">
    <source>
        <dbReference type="Proteomes" id="UP000266673"/>
    </source>
</evidence>